<proteinExistence type="predicted"/>
<evidence type="ECO:0000313" key="3">
    <source>
        <dbReference type="Proteomes" id="UP000031443"/>
    </source>
</evidence>
<feature type="compositionally biased region" description="Basic and acidic residues" evidence="1">
    <location>
        <begin position="65"/>
        <end position="75"/>
    </location>
</feature>
<evidence type="ECO:0000313" key="2">
    <source>
        <dbReference type="EMBL" id="EMP23993.1"/>
    </source>
</evidence>
<feature type="region of interest" description="Disordered" evidence="1">
    <location>
        <begin position="65"/>
        <end position="86"/>
    </location>
</feature>
<dbReference type="Proteomes" id="UP000031443">
    <property type="component" value="Unassembled WGS sequence"/>
</dbReference>
<sequence>MLERGEMYAAEYRSAGTWVEGRGWVPVLELGPCPLLLLFLPGSQKLEPGHDASEQTQLCIKNKSQKEAFKPDGKQGPRFSPGKKRQLPPQSLAFEVPMSWVNASFSGGNLLTCKDSLAAPTVGLTCDNMVQNAGTGRGWLITKAALPLLELTPPHLLLGVDYIPPDRIGPVNTGSPLVSGVIVGVLTQKGVVGQEGSHGYCRGGCGTATLTSALLLAAALPSELGSWRAAAAGRGPSSEGRAAEQCRTKGGMV</sequence>
<dbReference type="AlphaFoldDB" id="M7AW47"/>
<protein>
    <submittedName>
        <fullName evidence="2">Uncharacterized protein</fullName>
    </submittedName>
</protein>
<accession>M7AW47</accession>
<name>M7AW47_CHEMY</name>
<keyword evidence="3" id="KW-1185">Reference proteome</keyword>
<dbReference type="EMBL" id="KB604211">
    <property type="protein sequence ID" value="EMP23993.1"/>
    <property type="molecule type" value="Genomic_DNA"/>
</dbReference>
<gene>
    <name evidence="2" type="ORF">UY3_18937</name>
</gene>
<feature type="region of interest" description="Disordered" evidence="1">
    <location>
        <begin position="230"/>
        <end position="253"/>
    </location>
</feature>
<reference evidence="3" key="1">
    <citation type="journal article" date="2013" name="Nat. Genet.">
        <title>The draft genomes of soft-shell turtle and green sea turtle yield insights into the development and evolution of the turtle-specific body plan.</title>
        <authorList>
            <person name="Wang Z."/>
            <person name="Pascual-Anaya J."/>
            <person name="Zadissa A."/>
            <person name="Li W."/>
            <person name="Niimura Y."/>
            <person name="Huang Z."/>
            <person name="Li C."/>
            <person name="White S."/>
            <person name="Xiong Z."/>
            <person name="Fang D."/>
            <person name="Wang B."/>
            <person name="Ming Y."/>
            <person name="Chen Y."/>
            <person name="Zheng Y."/>
            <person name="Kuraku S."/>
            <person name="Pignatelli M."/>
            <person name="Herrero J."/>
            <person name="Beal K."/>
            <person name="Nozawa M."/>
            <person name="Li Q."/>
            <person name="Wang J."/>
            <person name="Zhang H."/>
            <person name="Yu L."/>
            <person name="Shigenobu S."/>
            <person name="Wang J."/>
            <person name="Liu J."/>
            <person name="Flicek P."/>
            <person name="Searle S."/>
            <person name="Wang J."/>
            <person name="Kuratani S."/>
            <person name="Yin Y."/>
            <person name="Aken B."/>
            <person name="Zhang G."/>
            <person name="Irie N."/>
        </authorList>
    </citation>
    <scope>NUCLEOTIDE SEQUENCE [LARGE SCALE GENOMIC DNA]</scope>
</reference>
<evidence type="ECO:0000256" key="1">
    <source>
        <dbReference type="SAM" id="MobiDB-lite"/>
    </source>
</evidence>
<organism evidence="2 3">
    <name type="scientific">Chelonia mydas</name>
    <name type="common">Green sea-turtle</name>
    <name type="synonym">Chelonia agassizi</name>
    <dbReference type="NCBI Taxonomy" id="8469"/>
    <lineage>
        <taxon>Eukaryota</taxon>
        <taxon>Metazoa</taxon>
        <taxon>Chordata</taxon>
        <taxon>Craniata</taxon>
        <taxon>Vertebrata</taxon>
        <taxon>Euteleostomi</taxon>
        <taxon>Archelosauria</taxon>
        <taxon>Testudinata</taxon>
        <taxon>Testudines</taxon>
        <taxon>Cryptodira</taxon>
        <taxon>Durocryptodira</taxon>
        <taxon>Americhelydia</taxon>
        <taxon>Chelonioidea</taxon>
        <taxon>Cheloniidae</taxon>
        <taxon>Chelonia</taxon>
    </lineage>
</organism>